<dbReference type="OrthoDB" id="2157530at2759"/>
<evidence type="ECO:0000313" key="3">
    <source>
        <dbReference type="Proteomes" id="UP000235786"/>
    </source>
</evidence>
<dbReference type="PANTHER" id="PTHR24148">
    <property type="entry name" value="ANKYRIN REPEAT DOMAIN-CONTAINING PROTEIN 39 HOMOLOG-RELATED"/>
    <property type="match status" value="1"/>
</dbReference>
<dbReference type="AlphaFoldDB" id="A0A2J6RTQ5"/>
<dbReference type="Pfam" id="PF06985">
    <property type="entry name" value="HET"/>
    <property type="match status" value="1"/>
</dbReference>
<gene>
    <name evidence="2" type="ORF">L207DRAFT_376642</name>
</gene>
<dbReference type="EMBL" id="KZ613944">
    <property type="protein sequence ID" value="PMD41897.1"/>
    <property type="molecule type" value="Genomic_DNA"/>
</dbReference>
<evidence type="ECO:0000259" key="1">
    <source>
        <dbReference type="Pfam" id="PF06985"/>
    </source>
</evidence>
<proteinExistence type="predicted"/>
<keyword evidence="3" id="KW-1185">Reference proteome</keyword>
<evidence type="ECO:0000313" key="2">
    <source>
        <dbReference type="EMBL" id="PMD41897.1"/>
    </source>
</evidence>
<sequence>LGSFHWYDALCVNQEDNAERGHQVMLMRYIYYRADQTIVWLGESANGSGLAFGLIR</sequence>
<feature type="domain" description="Heterokaryon incompatibility" evidence="1">
    <location>
        <begin position="5"/>
        <end position="50"/>
    </location>
</feature>
<organism evidence="2 3">
    <name type="scientific">Hyaloscypha variabilis (strain UAMH 11265 / GT02V1 / F)</name>
    <name type="common">Meliniomyces variabilis</name>
    <dbReference type="NCBI Taxonomy" id="1149755"/>
    <lineage>
        <taxon>Eukaryota</taxon>
        <taxon>Fungi</taxon>
        <taxon>Dikarya</taxon>
        <taxon>Ascomycota</taxon>
        <taxon>Pezizomycotina</taxon>
        <taxon>Leotiomycetes</taxon>
        <taxon>Helotiales</taxon>
        <taxon>Hyaloscyphaceae</taxon>
        <taxon>Hyaloscypha</taxon>
        <taxon>Hyaloscypha variabilis</taxon>
    </lineage>
</organism>
<accession>A0A2J6RTQ5</accession>
<dbReference type="InterPro" id="IPR052895">
    <property type="entry name" value="HetReg/Transcr_Mod"/>
</dbReference>
<reference evidence="2 3" key="1">
    <citation type="submission" date="2016-04" db="EMBL/GenBank/DDBJ databases">
        <title>A degradative enzymes factory behind the ericoid mycorrhizal symbiosis.</title>
        <authorList>
            <consortium name="DOE Joint Genome Institute"/>
            <person name="Martino E."/>
            <person name="Morin E."/>
            <person name="Grelet G."/>
            <person name="Kuo A."/>
            <person name="Kohler A."/>
            <person name="Daghino S."/>
            <person name="Barry K."/>
            <person name="Choi C."/>
            <person name="Cichocki N."/>
            <person name="Clum A."/>
            <person name="Copeland A."/>
            <person name="Hainaut M."/>
            <person name="Haridas S."/>
            <person name="Labutti K."/>
            <person name="Lindquist E."/>
            <person name="Lipzen A."/>
            <person name="Khouja H.-R."/>
            <person name="Murat C."/>
            <person name="Ohm R."/>
            <person name="Olson A."/>
            <person name="Spatafora J."/>
            <person name="Veneault-Fourrey C."/>
            <person name="Henrissat B."/>
            <person name="Grigoriev I."/>
            <person name="Martin F."/>
            <person name="Perotto S."/>
        </authorList>
    </citation>
    <scope>NUCLEOTIDE SEQUENCE [LARGE SCALE GENOMIC DNA]</scope>
    <source>
        <strain evidence="2 3">F</strain>
    </source>
</reference>
<feature type="non-terminal residue" evidence="2">
    <location>
        <position position="56"/>
    </location>
</feature>
<dbReference type="PANTHER" id="PTHR24148:SF73">
    <property type="entry name" value="HET DOMAIN PROTEIN (AFU_ORTHOLOGUE AFUA_8G01020)"/>
    <property type="match status" value="1"/>
</dbReference>
<dbReference type="Proteomes" id="UP000235786">
    <property type="component" value="Unassembled WGS sequence"/>
</dbReference>
<dbReference type="InterPro" id="IPR010730">
    <property type="entry name" value="HET"/>
</dbReference>
<feature type="non-terminal residue" evidence="2">
    <location>
        <position position="1"/>
    </location>
</feature>
<name>A0A2J6RTQ5_HYAVF</name>
<protein>
    <recommendedName>
        <fullName evidence="1">Heterokaryon incompatibility domain-containing protein</fullName>
    </recommendedName>
</protein>